<comment type="caution">
    <text evidence="1">The sequence shown here is derived from an EMBL/GenBank/DDBJ whole genome shotgun (WGS) entry which is preliminary data.</text>
</comment>
<dbReference type="OrthoDB" id="4963323at2"/>
<sequence>MTGLRAVPADRLTVGDMLALPRDEGTAEVTSVEVEHDDFGIAALIVATVEDGRRISIASGSLVHLEPADTELGVSAVAADHGSPEALVAQIARTHEHNPALQEIAGRLARGINLKAGSNLQDLHQLATTLLVDEADTAAALGIADLLAGQPFDGNFGRWKWIEGGLAIAAYLTRHDDERSAGYSAAILAADAAETDPLRAKTAAMYRQRQLNEPNVYDPEILRAAAAGQDDVERDWRVLRIGVLLYLRAHGGSQTLGREVLERRIAAELAAVAALNGRLGER</sequence>
<evidence type="ECO:0000313" key="1">
    <source>
        <dbReference type="EMBL" id="TYC98496.1"/>
    </source>
</evidence>
<dbReference type="AlphaFoldDB" id="A0A5D0XQY2"/>
<gene>
    <name evidence="1" type="ORF">FQ377_11045</name>
</gene>
<dbReference type="InterPro" id="IPR046553">
    <property type="entry name" value="DUF6707"/>
</dbReference>
<dbReference type="Pfam" id="PF20453">
    <property type="entry name" value="DUF6707"/>
    <property type="match status" value="1"/>
</dbReference>
<dbReference type="Proteomes" id="UP000323410">
    <property type="component" value="Unassembled WGS sequence"/>
</dbReference>
<dbReference type="EMBL" id="VSLD01000005">
    <property type="protein sequence ID" value="TYC98496.1"/>
    <property type="molecule type" value="Genomic_DNA"/>
</dbReference>
<keyword evidence="2" id="KW-1185">Reference proteome</keyword>
<protein>
    <submittedName>
        <fullName evidence="1">Uncharacterized protein</fullName>
    </submittedName>
</protein>
<reference evidence="1 2" key="1">
    <citation type="submission" date="2019-08" db="EMBL/GenBank/DDBJ databases">
        <title>Genone of Arthrobacter echini P9.</title>
        <authorList>
            <person name="Bowman J.P."/>
        </authorList>
    </citation>
    <scope>NUCLEOTIDE SEQUENCE [LARGE SCALE GENOMIC DNA]</scope>
    <source>
        <strain evidence="1 2">P9</strain>
    </source>
</reference>
<accession>A0A5D0XQY2</accession>
<name>A0A5D0XQY2_9MICC</name>
<dbReference type="RefSeq" id="WP_148601392.1">
    <property type="nucleotide sequence ID" value="NZ_VSLD01000005.1"/>
</dbReference>
<evidence type="ECO:0000313" key="2">
    <source>
        <dbReference type="Proteomes" id="UP000323410"/>
    </source>
</evidence>
<proteinExistence type="predicted"/>
<organism evidence="1 2">
    <name type="scientific">Arthrobacter echini</name>
    <dbReference type="NCBI Taxonomy" id="1529066"/>
    <lineage>
        <taxon>Bacteria</taxon>
        <taxon>Bacillati</taxon>
        <taxon>Actinomycetota</taxon>
        <taxon>Actinomycetes</taxon>
        <taxon>Micrococcales</taxon>
        <taxon>Micrococcaceae</taxon>
        <taxon>Arthrobacter</taxon>
    </lineage>
</organism>